<sequence length="128" mass="14225">MKHLLLFICLGLSVTLHAQTDRTEAQINDLITNNTAISGDMYHDTDNNLYYMGLDSGGLQLVSDFMALEISNEQLFENANYIYISMQKGTNAYVVNRYDKSDINQEDQATGTGAQPSDLASVEALTYN</sequence>
<name>A0A2A4G391_9FLAO</name>
<evidence type="ECO:0000313" key="2">
    <source>
        <dbReference type="EMBL" id="PCE63439.1"/>
    </source>
</evidence>
<keyword evidence="3" id="KW-1185">Reference proteome</keyword>
<dbReference type="AlphaFoldDB" id="A0A2A4G391"/>
<evidence type="ECO:0000256" key="1">
    <source>
        <dbReference type="SAM" id="SignalP"/>
    </source>
</evidence>
<dbReference type="Proteomes" id="UP000219559">
    <property type="component" value="Unassembled WGS sequence"/>
</dbReference>
<keyword evidence="1" id="KW-0732">Signal</keyword>
<gene>
    <name evidence="2" type="ORF">B7P33_14600</name>
</gene>
<proteinExistence type="predicted"/>
<organism evidence="2 3">
    <name type="scientific">Sediminicola luteus</name>
    <dbReference type="NCBI Taxonomy" id="319238"/>
    <lineage>
        <taxon>Bacteria</taxon>
        <taxon>Pseudomonadati</taxon>
        <taxon>Bacteroidota</taxon>
        <taxon>Flavobacteriia</taxon>
        <taxon>Flavobacteriales</taxon>
        <taxon>Flavobacteriaceae</taxon>
        <taxon>Sediminicola</taxon>
    </lineage>
</organism>
<dbReference type="RefSeq" id="WP_097443392.1">
    <property type="nucleotide sequence ID" value="NZ_NBWU01000005.1"/>
</dbReference>
<accession>A0A2A4G391</accession>
<reference evidence="2 3" key="1">
    <citation type="submission" date="2017-04" db="EMBL/GenBank/DDBJ databases">
        <title>A new member of the family Flavobacteriaceae isolated from ascidians.</title>
        <authorList>
            <person name="Chen L."/>
        </authorList>
    </citation>
    <scope>NUCLEOTIDE SEQUENCE [LARGE SCALE GENOMIC DNA]</scope>
    <source>
        <strain evidence="2 3">HQA918</strain>
    </source>
</reference>
<comment type="caution">
    <text evidence="2">The sequence shown here is derived from an EMBL/GenBank/DDBJ whole genome shotgun (WGS) entry which is preliminary data.</text>
</comment>
<feature type="chain" id="PRO_5012224000" evidence="1">
    <location>
        <begin position="19"/>
        <end position="128"/>
    </location>
</feature>
<dbReference type="OrthoDB" id="1189334at2"/>
<dbReference type="EMBL" id="NBWU01000005">
    <property type="protein sequence ID" value="PCE63439.1"/>
    <property type="molecule type" value="Genomic_DNA"/>
</dbReference>
<feature type="signal peptide" evidence="1">
    <location>
        <begin position="1"/>
        <end position="18"/>
    </location>
</feature>
<evidence type="ECO:0000313" key="3">
    <source>
        <dbReference type="Proteomes" id="UP000219559"/>
    </source>
</evidence>
<protein>
    <submittedName>
        <fullName evidence="2">Uncharacterized protein</fullName>
    </submittedName>
</protein>